<dbReference type="RefSeq" id="WP_192037674.1">
    <property type="nucleotide sequence ID" value="NZ_JACYWE010000001.1"/>
</dbReference>
<proteinExistence type="predicted"/>
<gene>
    <name evidence="6" type="ORF">HT102_01710</name>
</gene>
<evidence type="ECO:0000256" key="1">
    <source>
        <dbReference type="ARBA" id="ARBA00004141"/>
    </source>
</evidence>
<dbReference type="Gene3D" id="1.20.120.350">
    <property type="entry name" value="Voltage-gated potassium channels. Chain C"/>
    <property type="match status" value="1"/>
</dbReference>
<organism evidence="6 7">
    <name type="scientific">Lolliginicoccus lacisalsi</name>
    <dbReference type="NCBI Taxonomy" id="2742202"/>
    <lineage>
        <taxon>Bacteria</taxon>
        <taxon>Bacillati</taxon>
        <taxon>Actinomycetota</taxon>
        <taxon>Actinomycetes</taxon>
        <taxon>Mycobacteriales</taxon>
        <taxon>Hoyosellaceae</taxon>
        <taxon>Lolliginicoccus</taxon>
    </lineage>
</organism>
<dbReference type="AlphaFoldDB" id="A0A927PL96"/>
<protein>
    <submittedName>
        <fullName evidence="6">Uncharacterized protein</fullName>
    </submittedName>
</protein>
<keyword evidence="7" id="KW-1185">Reference proteome</keyword>
<feature type="transmembrane region" description="Helical" evidence="5">
    <location>
        <begin position="56"/>
        <end position="74"/>
    </location>
</feature>
<dbReference type="EMBL" id="JACYWE010000001">
    <property type="protein sequence ID" value="MBD8505206.1"/>
    <property type="molecule type" value="Genomic_DNA"/>
</dbReference>
<evidence type="ECO:0000256" key="4">
    <source>
        <dbReference type="ARBA" id="ARBA00023136"/>
    </source>
</evidence>
<keyword evidence="4 5" id="KW-0472">Membrane</keyword>
<comment type="caution">
    <text evidence="6">The sequence shown here is derived from an EMBL/GenBank/DDBJ whole genome shotgun (WGS) entry which is preliminary data.</text>
</comment>
<feature type="transmembrane region" description="Helical" evidence="5">
    <location>
        <begin position="94"/>
        <end position="121"/>
    </location>
</feature>
<comment type="subcellular location">
    <subcellularLocation>
        <location evidence="1">Membrane</location>
        <topology evidence="1">Multi-pass membrane protein</topology>
    </subcellularLocation>
</comment>
<feature type="transmembrane region" description="Helical" evidence="5">
    <location>
        <begin position="25"/>
        <end position="44"/>
    </location>
</feature>
<dbReference type="GO" id="GO:0016020">
    <property type="term" value="C:membrane"/>
    <property type="evidence" value="ECO:0007669"/>
    <property type="project" value="UniProtKB-SubCell"/>
</dbReference>
<feature type="transmembrane region" description="Helical" evidence="5">
    <location>
        <begin position="142"/>
        <end position="164"/>
    </location>
</feature>
<feature type="transmembrane region" description="Helical" evidence="5">
    <location>
        <begin position="184"/>
        <end position="203"/>
    </location>
</feature>
<evidence type="ECO:0000256" key="3">
    <source>
        <dbReference type="ARBA" id="ARBA00022989"/>
    </source>
</evidence>
<reference evidence="6" key="1">
    <citation type="submission" date="2020-09" db="EMBL/GenBank/DDBJ databases">
        <title>Hoyosella lacisalsi sp. nov., a halotolerant actinobacterium isolated from soil of Lake Gudzhirganskoe.</title>
        <authorList>
            <person name="Yang Q."/>
            <person name="Guo P.Y."/>
            <person name="Liu S.W."/>
            <person name="Li F.N."/>
            <person name="Sun C.H."/>
        </authorList>
    </citation>
    <scope>NUCLEOTIDE SEQUENCE</scope>
    <source>
        <strain evidence="6">G463</strain>
    </source>
</reference>
<evidence type="ECO:0000313" key="6">
    <source>
        <dbReference type="EMBL" id="MBD8505206.1"/>
    </source>
</evidence>
<evidence type="ECO:0000256" key="2">
    <source>
        <dbReference type="ARBA" id="ARBA00022692"/>
    </source>
</evidence>
<evidence type="ECO:0000256" key="5">
    <source>
        <dbReference type="SAM" id="Phobius"/>
    </source>
</evidence>
<name>A0A927PL96_9ACTN</name>
<accession>A0A927PL96</accession>
<evidence type="ECO:0000313" key="7">
    <source>
        <dbReference type="Proteomes" id="UP000642993"/>
    </source>
</evidence>
<dbReference type="Proteomes" id="UP000642993">
    <property type="component" value="Unassembled WGS sequence"/>
</dbReference>
<keyword evidence="3 5" id="KW-1133">Transmembrane helix</keyword>
<dbReference type="InterPro" id="IPR027359">
    <property type="entry name" value="Volt_channel_dom_sf"/>
</dbReference>
<keyword evidence="2 5" id="KW-0812">Transmembrane</keyword>
<sequence length="208" mass="22270">MGSAEPSEPVSPRGPDRVARWEQSLALPVLVAALVSVPAVFLTLIDGPLATLGHIVNWLSALVIVGESLVLMMVSGDAWRWALRHKWTLLLTAAMIPAVVLAIGPLQIVRAIAWLGALRILRVTRIIKAGRIMQQRTGMGRRSGTIVIGGLTVVAVIFVVFALADPGSGTRQAASWVLEVLGPVPAIIAGVIVFATTLVTLRFRQQRR</sequence>
<dbReference type="SUPFAM" id="SSF81324">
    <property type="entry name" value="Voltage-gated potassium channels"/>
    <property type="match status" value="1"/>
</dbReference>